<evidence type="ECO:0000313" key="5">
    <source>
        <dbReference type="Proteomes" id="UP001153954"/>
    </source>
</evidence>
<organism evidence="4 5">
    <name type="scientific">Euphydryas editha</name>
    <name type="common">Edith's checkerspot</name>
    <dbReference type="NCBI Taxonomy" id="104508"/>
    <lineage>
        <taxon>Eukaryota</taxon>
        <taxon>Metazoa</taxon>
        <taxon>Ecdysozoa</taxon>
        <taxon>Arthropoda</taxon>
        <taxon>Hexapoda</taxon>
        <taxon>Insecta</taxon>
        <taxon>Pterygota</taxon>
        <taxon>Neoptera</taxon>
        <taxon>Endopterygota</taxon>
        <taxon>Lepidoptera</taxon>
        <taxon>Glossata</taxon>
        <taxon>Ditrysia</taxon>
        <taxon>Papilionoidea</taxon>
        <taxon>Nymphalidae</taxon>
        <taxon>Nymphalinae</taxon>
        <taxon>Euphydryas</taxon>
    </lineage>
</organism>
<dbReference type="PANTHER" id="PTHR18849">
    <property type="entry name" value="LEUCINE RICH REPEAT PROTEIN"/>
    <property type="match status" value="1"/>
</dbReference>
<evidence type="ECO:0000256" key="2">
    <source>
        <dbReference type="ARBA" id="ARBA00022737"/>
    </source>
</evidence>
<evidence type="ECO:0000256" key="1">
    <source>
        <dbReference type="ARBA" id="ARBA00022614"/>
    </source>
</evidence>
<reference evidence="4" key="1">
    <citation type="submission" date="2022-03" db="EMBL/GenBank/DDBJ databases">
        <authorList>
            <person name="Tunstrom K."/>
        </authorList>
    </citation>
    <scope>NUCLEOTIDE SEQUENCE</scope>
</reference>
<dbReference type="InterPro" id="IPR001611">
    <property type="entry name" value="Leu-rich_rpt"/>
</dbReference>
<sequence length="465" mass="53012">MPSLLEALERKYGAKGEVHPPIDDMPVAIFVPKRSPRLSVPTLLVLNDCDIDCAGDSSALADKCADVVELDLAHNKLTDWKEVFAVLEQTPRVRFLNLSFNRLSAQLQAAQALQPRWDSLSNLVLNSTYIRWPSVHGLLKALPALEELHLSLNEFSYVNLSGKEVEENDFCEGCTRLNMDVTEPIHENLKQLHFSGNPISSWREVSKLGYAFPNLESLLVNECPITTLEPDPCDKCDDDSNGNKKSHDAFQHLRFLNLNNTCLSTWDEVDRLAKFPALKSLRVQGWPLWERFESTEHERRLLLVARLPHVRTLNGGGTVPPEERDAAERAFIRYYMEKPESDRPDKYWELVGVHGKLDPLVSVDLRPEKRVQITFTCGDIREVRTVDVYRTVSDLKTKLERLAGFPASKMRLFYVDQDLRDMQIGPEEMRFPTKQLYSYNIRSGDEIIIVSKLTLKHSISVNSTA</sequence>
<comment type="caution">
    <text evidence="4">The sequence shown here is derived from an EMBL/GenBank/DDBJ whole genome shotgun (WGS) entry which is preliminary data.</text>
</comment>
<dbReference type="InterPro" id="IPR000626">
    <property type="entry name" value="Ubiquitin-like_dom"/>
</dbReference>
<dbReference type="EMBL" id="CAKOGL010000009">
    <property type="protein sequence ID" value="CAH2090512.1"/>
    <property type="molecule type" value="Genomic_DNA"/>
</dbReference>
<evidence type="ECO:0000313" key="4">
    <source>
        <dbReference type="EMBL" id="CAH2090512.1"/>
    </source>
</evidence>
<feature type="domain" description="Ubiquitin-like" evidence="3">
    <location>
        <begin position="385"/>
        <end position="452"/>
    </location>
</feature>
<accession>A0AAU9TX83</accession>
<dbReference type="InterPro" id="IPR029071">
    <property type="entry name" value="Ubiquitin-like_domsf"/>
</dbReference>
<dbReference type="Gene3D" id="3.10.20.90">
    <property type="entry name" value="Phosphatidylinositol 3-kinase Catalytic Subunit, Chain A, domain 1"/>
    <property type="match status" value="1"/>
</dbReference>
<keyword evidence="1" id="KW-0433">Leucine-rich repeat</keyword>
<name>A0AAU9TX83_EUPED</name>
<dbReference type="PROSITE" id="PS51450">
    <property type="entry name" value="LRR"/>
    <property type="match status" value="1"/>
</dbReference>
<dbReference type="InterPro" id="IPR032675">
    <property type="entry name" value="LRR_dom_sf"/>
</dbReference>
<keyword evidence="5" id="KW-1185">Reference proteome</keyword>
<dbReference type="Pfam" id="PF14560">
    <property type="entry name" value="Ubiquitin_2"/>
    <property type="match status" value="1"/>
</dbReference>
<evidence type="ECO:0000259" key="3">
    <source>
        <dbReference type="PROSITE" id="PS50053"/>
    </source>
</evidence>
<dbReference type="CDD" id="cd17045">
    <property type="entry name" value="Ubl_TBCEL"/>
    <property type="match status" value="1"/>
</dbReference>
<keyword evidence="2" id="KW-0677">Repeat</keyword>
<dbReference type="SUPFAM" id="SSF52058">
    <property type="entry name" value="L domain-like"/>
    <property type="match status" value="1"/>
</dbReference>
<protein>
    <recommendedName>
        <fullName evidence="3">Ubiquitin-like domain-containing protein</fullName>
    </recommendedName>
</protein>
<gene>
    <name evidence="4" type="ORF">EEDITHA_LOCUS6460</name>
</gene>
<dbReference type="SUPFAM" id="SSF54236">
    <property type="entry name" value="Ubiquitin-like"/>
    <property type="match status" value="1"/>
</dbReference>
<proteinExistence type="predicted"/>
<dbReference type="AlphaFoldDB" id="A0AAU9TX83"/>
<dbReference type="FunFam" id="3.80.10.10:FF:000846">
    <property type="entry name" value="Predicted protein"/>
    <property type="match status" value="1"/>
</dbReference>
<dbReference type="Proteomes" id="UP001153954">
    <property type="component" value="Unassembled WGS sequence"/>
</dbReference>
<dbReference type="PROSITE" id="PS50053">
    <property type="entry name" value="UBIQUITIN_2"/>
    <property type="match status" value="1"/>
</dbReference>
<dbReference type="PANTHER" id="PTHR18849:SF0">
    <property type="entry name" value="CILIA- AND FLAGELLA-ASSOCIATED PROTEIN 410-RELATED"/>
    <property type="match status" value="1"/>
</dbReference>
<dbReference type="Gene3D" id="3.80.10.10">
    <property type="entry name" value="Ribonuclease Inhibitor"/>
    <property type="match status" value="2"/>
</dbReference>
<dbReference type="InterPro" id="IPR047991">
    <property type="entry name" value="TBCEL_Ubl"/>
</dbReference>